<dbReference type="Proteomes" id="UP000299102">
    <property type="component" value="Unassembled WGS sequence"/>
</dbReference>
<dbReference type="EMBL" id="BGZK01000430">
    <property type="protein sequence ID" value="GBP43130.1"/>
    <property type="molecule type" value="Genomic_DNA"/>
</dbReference>
<sequence length="74" mass="8080">MVTRNARGVTNKFPASWVGIEYLCSRRGWANGSGSEVAEITYENVLGNVTMSPEQRPANALRLSPSTMIGLPRL</sequence>
<comment type="caution">
    <text evidence="1">The sequence shown here is derived from an EMBL/GenBank/DDBJ whole genome shotgun (WGS) entry which is preliminary data.</text>
</comment>
<keyword evidence="2" id="KW-1185">Reference proteome</keyword>
<organism evidence="1 2">
    <name type="scientific">Eumeta variegata</name>
    <name type="common">Bagworm moth</name>
    <name type="synonym">Eumeta japonica</name>
    <dbReference type="NCBI Taxonomy" id="151549"/>
    <lineage>
        <taxon>Eukaryota</taxon>
        <taxon>Metazoa</taxon>
        <taxon>Ecdysozoa</taxon>
        <taxon>Arthropoda</taxon>
        <taxon>Hexapoda</taxon>
        <taxon>Insecta</taxon>
        <taxon>Pterygota</taxon>
        <taxon>Neoptera</taxon>
        <taxon>Endopterygota</taxon>
        <taxon>Lepidoptera</taxon>
        <taxon>Glossata</taxon>
        <taxon>Ditrysia</taxon>
        <taxon>Tineoidea</taxon>
        <taxon>Psychidae</taxon>
        <taxon>Oiketicinae</taxon>
        <taxon>Eumeta</taxon>
    </lineage>
</organism>
<protein>
    <submittedName>
        <fullName evidence="1">Uncharacterized protein</fullName>
    </submittedName>
</protein>
<proteinExistence type="predicted"/>
<evidence type="ECO:0000313" key="2">
    <source>
        <dbReference type="Proteomes" id="UP000299102"/>
    </source>
</evidence>
<evidence type="ECO:0000313" key="1">
    <source>
        <dbReference type="EMBL" id="GBP43130.1"/>
    </source>
</evidence>
<gene>
    <name evidence="1" type="ORF">EVAR_40570_1</name>
</gene>
<dbReference type="AlphaFoldDB" id="A0A4C1VX10"/>
<name>A0A4C1VX10_EUMVA</name>
<reference evidence="1 2" key="1">
    <citation type="journal article" date="2019" name="Commun. Biol.">
        <title>The bagworm genome reveals a unique fibroin gene that provides high tensile strength.</title>
        <authorList>
            <person name="Kono N."/>
            <person name="Nakamura H."/>
            <person name="Ohtoshi R."/>
            <person name="Tomita M."/>
            <person name="Numata K."/>
            <person name="Arakawa K."/>
        </authorList>
    </citation>
    <scope>NUCLEOTIDE SEQUENCE [LARGE SCALE GENOMIC DNA]</scope>
</reference>
<accession>A0A4C1VX10</accession>